<evidence type="ECO:0000313" key="3">
    <source>
        <dbReference type="Proteomes" id="UP000242525"/>
    </source>
</evidence>
<organism evidence="2 3">
    <name type="scientific">Geotrichum candidum</name>
    <name type="common">Oospora lactis</name>
    <name type="synonym">Dipodascus geotrichum</name>
    <dbReference type="NCBI Taxonomy" id="1173061"/>
    <lineage>
        <taxon>Eukaryota</taxon>
        <taxon>Fungi</taxon>
        <taxon>Dikarya</taxon>
        <taxon>Ascomycota</taxon>
        <taxon>Saccharomycotina</taxon>
        <taxon>Dipodascomycetes</taxon>
        <taxon>Dipodascales</taxon>
        <taxon>Dipodascaceae</taxon>
        <taxon>Geotrichum</taxon>
    </lineage>
</organism>
<dbReference type="PANTHER" id="PTHR46689:SF1">
    <property type="entry name" value="PHOD-LIKE PHOSPHATASE DOMAIN-CONTAINING PROTEIN"/>
    <property type="match status" value="1"/>
</dbReference>
<protein>
    <recommendedName>
        <fullName evidence="1">PhoD-like phosphatase domain-containing protein</fullName>
    </recommendedName>
</protein>
<evidence type="ECO:0000259" key="1">
    <source>
        <dbReference type="Pfam" id="PF19050"/>
    </source>
</evidence>
<sequence length="681" mass="76533">MASDLESEPVVQERPASIPMGSPPIDIVTGPVLRYLGIDDDIWRGTILVVTKMETSLTEPILTYYSTATPNGRPDRVNPVMFFEDHGHRFYRFPVNIRLQEVAQTVRYEINDGVRRAEFNIPARSQTMNVMFHSCNGFSLSVNPDDFKSCLWGDVLNNHAQSPFHVMLGGGDQIYCDAVKEYCEPVVKWCKEMKHHLHKHKLPFPREDEIETEKFFLESYISWYGYGYWRGPKGTCLRPNFPKALSMIPSVNIFDDHDLIDGFGSYKEKTMLSPVFNGIGNIGFKYYMLFQHHTAPDEDVSNEPSWVSPANKLGPYIRQPNRSVYCRLGRGMAFYGLDCRTERTLHNIVSEESYNAMFTRLQDEIAASNGEIRHLLVMLGVPIAYPRLVWLENLLTSGVMTPVRMLARHGLMDGTLNEFDGTIEILDDLNDHWCARTHKKERNQFVTRLQNLAHSSNVRITVLAGDVHLAAVGRFRARDTSVPSEADHRLMLNVVSSAITNTPPPDKLADFLNKRNKIHHFDRQTDEDMVRIFDVDVDGSPRNNKCLLPRRNWCSISEITSTPLDSAGQEVKPGALFVDNDHKSKKEKGYSNAPGGLSVILHMERDQHSETAGTAPYEVIVPVYDPNYKSEAAPHGDALATAYSGSNIGASSTGESTKYVDVPAAAPGPGANTFGTQVLQH</sequence>
<dbReference type="OrthoDB" id="2419400at2759"/>
<dbReference type="GO" id="GO:0016020">
    <property type="term" value="C:membrane"/>
    <property type="evidence" value="ECO:0007669"/>
    <property type="project" value="TreeGrafter"/>
</dbReference>
<dbReference type="InterPro" id="IPR038607">
    <property type="entry name" value="PhoD-like_sf"/>
</dbReference>
<dbReference type="InterPro" id="IPR018946">
    <property type="entry name" value="PhoD-like_MPP"/>
</dbReference>
<proteinExistence type="predicted"/>
<evidence type="ECO:0000313" key="2">
    <source>
        <dbReference type="EMBL" id="CDO54432.1"/>
    </source>
</evidence>
<dbReference type="Proteomes" id="UP000242525">
    <property type="component" value="Unassembled WGS sequence"/>
</dbReference>
<feature type="domain" description="PhoD-like phosphatase" evidence="1">
    <location>
        <begin position="113"/>
        <end position="396"/>
    </location>
</feature>
<dbReference type="EMBL" id="CCBN010000007">
    <property type="protein sequence ID" value="CDO54432.1"/>
    <property type="molecule type" value="Genomic_DNA"/>
</dbReference>
<reference evidence="2" key="1">
    <citation type="submission" date="2014-03" db="EMBL/GenBank/DDBJ databases">
        <authorList>
            <person name="Casaregola S."/>
        </authorList>
    </citation>
    <scope>NUCLEOTIDE SEQUENCE [LARGE SCALE GENOMIC DNA]</scope>
    <source>
        <strain evidence="2">CLIB 918</strain>
    </source>
</reference>
<accession>A0A0J9XB62</accession>
<gene>
    <name evidence="2" type="ORF">BN980_GECA07s04663g</name>
</gene>
<dbReference type="InterPro" id="IPR043904">
    <property type="entry name" value="PhoD_2-like"/>
</dbReference>
<dbReference type="STRING" id="1173061.A0A0J9XB62"/>
<dbReference type="Gene3D" id="3.60.21.70">
    <property type="entry name" value="PhoD-like phosphatase"/>
    <property type="match status" value="1"/>
</dbReference>
<dbReference type="Pfam" id="PF19050">
    <property type="entry name" value="PhoD_2"/>
    <property type="match status" value="1"/>
</dbReference>
<dbReference type="PANTHER" id="PTHR46689">
    <property type="entry name" value="MEMBRANE PROTEIN, PUTATIVE-RELATED"/>
    <property type="match status" value="1"/>
</dbReference>
<name>A0A0J9XB62_GEOCN</name>
<dbReference type="AlphaFoldDB" id="A0A0J9XB62"/>
<keyword evidence="3" id="KW-1185">Reference proteome</keyword>
<dbReference type="CDD" id="cd07389">
    <property type="entry name" value="MPP_PhoD"/>
    <property type="match status" value="1"/>
</dbReference>
<comment type="caution">
    <text evidence="2">The sequence shown here is derived from an EMBL/GenBank/DDBJ whole genome shotgun (WGS) entry which is preliminary data.</text>
</comment>